<name>C4XK21_SOLM1</name>
<gene>
    <name evidence="1" type="ordered locus">DMR_08850</name>
</gene>
<dbReference type="EMBL" id="AP010904">
    <property type="protein sequence ID" value="BAH74376.1"/>
    <property type="molecule type" value="Genomic_DNA"/>
</dbReference>
<keyword evidence="2" id="KW-1185">Reference proteome</keyword>
<proteinExistence type="predicted"/>
<dbReference type="Proteomes" id="UP000009071">
    <property type="component" value="Chromosome"/>
</dbReference>
<dbReference type="HOGENOM" id="CLU_3024735_0_0_7"/>
<sequence>MQIEHFHQQAINAHWSKCSSWIEKNVAVLSVHEFLTGGFPASGFPRDVDLIKVYF</sequence>
<dbReference type="KEGG" id="dma:DMR_08850"/>
<dbReference type="AlphaFoldDB" id="C4XK21"/>
<evidence type="ECO:0000313" key="2">
    <source>
        <dbReference type="Proteomes" id="UP000009071"/>
    </source>
</evidence>
<reference evidence="1 2" key="1">
    <citation type="journal article" date="2009" name="Genome Res.">
        <title>Whole genome sequence of Desulfovibrio magneticus strain RS-1 revealed common gene clusters in magnetotactic bacteria.</title>
        <authorList>
            <person name="Nakazawa H."/>
            <person name="Arakaki A."/>
            <person name="Narita-Yamada S."/>
            <person name="Yashiro I."/>
            <person name="Jinno K."/>
            <person name="Aoki N."/>
            <person name="Tsuruyama A."/>
            <person name="Okamura Y."/>
            <person name="Tanikawa S."/>
            <person name="Fujita N."/>
            <person name="Takeyama H."/>
            <person name="Matsunaga T."/>
        </authorList>
    </citation>
    <scope>NUCLEOTIDE SEQUENCE [LARGE SCALE GENOMIC DNA]</scope>
    <source>
        <strain evidence="2">ATCC 700980 / DSM 13731 / RS-1</strain>
    </source>
</reference>
<evidence type="ECO:0000313" key="1">
    <source>
        <dbReference type="EMBL" id="BAH74376.1"/>
    </source>
</evidence>
<protein>
    <submittedName>
        <fullName evidence="1">Uncharacterized protein</fullName>
    </submittedName>
</protein>
<organism evidence="1 2">
    <name type="scientific">Solidesulfovibrio magneticus (strain ATCC 700980 / DSM 13731 / RS-1)</name>
    <name type="common">Desulfovibrio magneticus</name>
    <dbReference type="NCBI Taxonomy" id="573370"/>
    <lineage>
        <taxon>Bacteria</taxon>
        <taxon>Pseudomonadati</taxon>
        <taxon>Thermodesulfobacteriota</taxon>
        <taxon>Desulfovibrionia</taxon>
        <taxon>Desulfovibrionales</taxon>
        <taxon>Desulfovibrionaceae</taxon>
        <taxon>Solidesulfovibrio</taxon>
    </lineage>
</organism>
<accession>C4XK21</accession>